<dbReference type="InterPro" id="IPR025461">
    <property type="entry name" value="ABA4-like"/>
</dbReference>
<keyword evidence="1" id="KW-1133">Transmembrane helix</keyword>
<proteinExistence type="predicted"/>
<comment type="caution">
    <text evidence="2">The sequence shown here is derived from an EMBL/GenBank/DDBJ whole genome shotgun (WGS) entry which is preliminary data.</text>
</comment>
<reference evidence="2 3" key="1">
    <citation type="journal article" date="2024" name="Science">
        <title>Giant polyketide synthase enzymes in the biosynthesis of giant marine polyether toxins.</title>
        <authorList>
            <person name="Fallon T.R."/>
            <person name="Shende V.V."/>
            <person name="Wierzbicki I.H."/>
            <person name="Pendleton A.L."/>
            <person name="Watervoot N.F."/>
            <person name="Auber R.P."/>
            <person name="Gonzalez D.J."/>
            <person name="Wisecaver J.H."/>
            <person name="Moore B.S."/>
        </authorList>
    </citation>
    <scope>NUCLEOTIDE SEQUENCE [LARGE SCALE GENOMIC DNA]</scope>
    <source>
        <strain evidence="2 3">12B1</strain>
    </source>
</reference>
<protein>
    <recommendedName>
        <fullName evidence="4">DUF4281 domain-containing protein</fullName>
    </recommendedName>
</protein>
<keyword evidence="1" id="KW-0812">Transmembrane</keyword>
<feature type="transmembrane region" description="Helical" evidence="1">
    <location>
        <begin position="54"/>
        <end position="73"/>
    </location>
</feature>
<organism evidence="2 3">
    <name type="scientific">Prymnesium parvum</name>
    <name type="common">Toxic golden alga</name>
    <dbReference type="NCBI Taxonomy" id="97485"/>
    <lineage>
        <taxon>Eukaryota</taxon>
        <taxon>Haptista</taxon>
        <taxon>Haptophyta</taxon>
        <taxon>Prymnesiophyceae</taxon>
        <taxon>Prymnesiales</taxon>
        <taxon>Prymnesiaceae</taxon>
        <taxon>Prymnesium</taxon>
    </lineage>
</organism>
<feature type="transmembrane region" description="Helical" evidence="1">
    <location>
        <begin position="125"/>
        <end position="151"/>
    </location>
</feature>
<dbReference type="Pfam" id="PF14108">
    <property type="entry name" value="ABA4-like"/>
    <property type="match status" value="1"/>
</dbReference>
<name>A0AB34JPM8_PRYPA</name>
<keyword evidence="3" id="KW-1185">Reference proteome</keyword>
<evidence type="ECO:0000256" key="1">
    <source>
        <dbReference type="SAM" id="Phobius"/>
    </source>
</evidence>
<dbReference type="Proteomes" id="UP001515480">
    <property type="component" value="Unassembled WGS sequence"/>
</dbReference>
<evidence type="ECO:0008006" key="4">
    <source>
        <dbReference type="Google" id="ProtNLM"/>
    </source>
</evidence>
<evidence type="ECO:0000313" key="3">
    <source>
        <dbReference type="Proteomes" id="UP001515480"/>
    </source>
</evidence>
<evidence type="ECO:0000313" key="2">
    <source>
        <dbReference type="EMBL" id="KAL1522549.1"/>
    </source>
</evidence>
<dbReference type="EMBL" id="JBGBPQ010000006">
    <property type="protein sequence ID" value="KAL1522549.1"/>
    <property type="molecule type" value="Genomic_DNA"/>
</dbReference>
<gene>
    <name evidence="2" type="ORF">AB1Y20_017534</name>
</gene>
<dbReference type="AlphaFoldDB" id="A0AB34JPM8"/>
<sequence length="165" mass="18289">MKPSPFPAVRPYPLLGLDPEQLWPLTNLVLPAWLLLAFLPSWRRTMTLSLLPALIYSVLYAICIADFFTSAVNGPPDFTTLSGVVRLFQDPNGVFAGWLHYLAFDLLLGRWMVQDSQARGCSLVAHVLFVIPCLLATLMAGPAGFILYVIVSCTVLPRRTLTKID</sequence>
<feature type="transmembrane region" description="Helical" evidence="1">
    <location>
        <begin position="22"/>
        <end position="42"/>
    </location>
</feature>
<accession>A0AB34JPM8</accession>
<keyword evidence="1" id="KW-0472">Membrane</keyword>